<dbReference type="InterPro" id="IPR001765">
    <property type="entry name" value="Carbonic_anhydrase"/>
</dbReference>
<evidence type="ECO:0000256" key="4">
    <source>
        <dbReference type="ARBA" id="ARBA00022723"/>
    </source>
</evidence>
<evidence type="ECO:0000256" key="9">
    <source>
        <dbReference type="PIRSR" id="PIRSR601765-1"/>
    </source>
</evidence>
<dbReference type="GO" id="GO:0004089">
    <property type="term" value="F:carbonate dehydratase activity"/>
    <property type="evidence" value="ECO:0007669"/>
    <property type="project" value="UniProtKB-EC"/>
</dbReference>
<dbReference type="Pfam" id="PF00484">
    <property type="entry name" value="Pro_CA"/>
    <property type="match status" value="1"/>
</dbReference>
<dbReference type="CDD" id="cd00884">
    <property type="entry name" value="beta_CA_cladeB"/>
    <property type="match status" value="1"/>
</dbReference>
<dbReference type="AlphaFoldDB" id="A0AAE3L1H3"/>
<dbReference type="RefSeq" id="WP_259056057.1">
    <property type="nucleotide sequence ID" value="NZ_JANUCT010000014.1"/>
</dbReference>
<dbReference type="EMBL" id="JANUCT010000014">
    <property type="protein sequence ID" value="MCS3904029.1"/>
    <property type="molecule type" value="Genomic_DNA"/>
</dbReference>
<feature type="binding site" evidence="9">
    <location>
        <position position="104"/>
    </location>
    <ligand>
        <name>Zn(2+)</name>
        <dbReference type="ChEBI" id="CHEBI:29105"/>
    </ligand>
</feature>
<comment type="cofactor">
    <cofactor evidence="9">
        <name>Zn(2+)</name>
        <dbReference type="ChEBI" id="CHEBI:29105"/>
    </cofactor>
    <text evidence="9">Binds 1 zinc ion per subunit.</text>
</comment>
<name>A0AAE3L1H3_9GAMM</name>
<evidence type="ECO:0000256" key="7">
    <source>
        <dbReference type="ARBA" id="ARBA00031969"/>
    </source>
</evidence>
<dbReference type="EC" id="4.2.1.1" evidence="2"/>
<comment type="similarity">
    <text evidence="1">Belongs to the beta-class carbonic anhydrase family.</text>
</comment>
<dbReference type="PANTHER" id="PTHR11002">
    <property type="entry name" value="CARBONIC ANHYDRASE"/>
    <property type="match status" value="1"/>
</dbReference>
<keyword evidence="4 9" id="KW-0479">Metal-binding</keyword>
<gene>
    <name evidence="10" type="ORF">J2T55_002061</name>
</gene>
<dbReference type="InterPro" id="IPR015892">
    <property type="entry name" value="Carbonic_anhydrase_CS"/>
</dbReference>
<evidence type="ECO:0000256" key="2">
    <source>
        <dbReference type="ARBA" id="ARBA00012925"/>
    </source>
</evidence>
<dbReference type="PROSITE" id="PS00704">
    <property type="entry name" value="PROK_CO2_ANHYDRASE_1"/>
    <property type="match status" value="1"/>
</dbReference>
<evidence type="ECO:0000313" key="11">
    <source>
        <dbReference type="Proteomes" id="UP001204445"/>
    </source>
</evidence>
<protein>
    <recommendedName>
        <fullName evidence="3">Carbonic anhydrase</fullName>
        <ecNumber evidence="2">4.2.1.1</ecNumber>
    </recommendedName>
    <alternativeName>
        <fullName evidence="7">Carbonate dehydratase</fullName>
    </alternativeName>
</protein>
<dbReference type="PANTHER" id="PTHR11002:SF76">
    <property type="entry name" value="CARBONIC ANHYDRASE"/>
    <property type="match status" value="1"/>
</dbReference>
<feature type="binding site" evidence="9">
    <location>
        <position position="107"/>
    </location>
    <ligand>
        <name>Zn(2+)</name>
        <dbReference type="ChEBI" id="CHEBI:29105"/>
    </ligand>
</feature>
<dbReference type="GO" id="GO:0015976">
    <property type="term" value="P:carbon utilization"/>
    <property type="evidence" value="ECO:0007669"/>
    <property type="project" value="InterPro"/>
</dbReference>
<dbReference type="SUPFAM" id="SSF53056">
    <property type="entry name" value="beta-carbonic anhydrase, cab"/>
    <property type="match status" value="1"/>
</dbReference>
<keyword evidence="11" id="KW-1185">Reference proteome</keyword>
<feature type="binding site" evidence="9">
    <location>
        <position position="43"/>
    </location>
    <ligand>
        <name>Zn(2+)</name>
        <dbReference type="ChEBI" id="CHEBI:29105"/>
    </ligand>
</feature>
<sequence length="211" mass="23453">MPELDTLIQGFRRFRQQHFIERPEIYQQLVAQGQSPKALVIACSDSRVDPALITDATPGDIFVVRNVANVVPPFVDDGKTHGTSAAIEFSVKHLQVPHIIVMGHSKCGGIRALMEGSHSNRTHGFIDPWMSAMKPARDIVKQESADADLDSQCQQCERAAVGVSLENLMGFPFVREAVEAGRLILNGWYFDFEQGELFERQVDGAYKPLSE</sequence>
<evidence type="ECO:0000256" key="1">
    <source>
        <dbReference type="ARBA" id="ARBA00006217"/>
    </source>
</evidence>
<evidence type="ECO:0000313" key="10">
    <source>
        <dbReference type="EMBL" id="MCS3904029.1"/>
    </source>
</evidence>
<feature type="binding site" evidence="9">
    <location>
        <position position="45"/>
    </location>
    <ligand>
        <name>Zn(2+)</name>
        <dbReference type="ChEBI" id="CHEBI:29105"/>
    </ligand>
</feature>
<dbReference type="SMART" id="SM00947">
    <property type="entry name" value="Pro_CA"/>
    <property type="match status" value="1"/>
</dbReference>
<proteinExistence type="inferred from homology"/>
<dbReference type="InterPro" id="IPR036874">
    <property type="entry name" value="Carbonic_anhydrase_sf"/>
</dbReference>
<evidence type="ECO:0000256" key="8">
    <source>
        <dbReference type="ARBA" id="ARBA00048348"/>
    </source>
</evidence>
<evidence type="ECO:0000256" key="3">
    <source>
        <dbReference type="ARBA" id="ARBA00014628"/>
    </source>
</evidence>
<evidence type="ECO:0000256" key="5">
    <source>
        <dbReference type="ARBA" id="ARBA00022833"/>
    </source>
</evidence>
<reference evidence="10" key="1">
    <citation type="submission" date="2022-08" db="EMBL/GenBank/DDBJ databases">
        <title>Genomic Encyclopedia of Type Strains, Phase III (KMG-III): the genomes of soil and plant-associated and newly described type strains.</title>
        <authorList>
            <person name="Whitman W."/>
        </authorList>
    </citation>
    <scope>NUCLEOTIDE SEQUENCE</scope>
    <source>
        <strain evidence="10">HMT 1</strain>
    </source>
</reference>
<comment type="caution">
    <text evidence="10">The sequence shown here is derived from an EMBL/GenBank/DDBJ whole genome shotgun (WGS) entry which is preliminary data.</text>
</comment>
<evidence type="ECO:0000256" key="6">
    <source>
        <dbReference type="ARBA" id="ARBA00023239"/>
    </source>
</evidence>
<keyword evidence="6 10" id="KW-0456">Lyase</keyword>
<accession>A0AAE3L1H3</accession>
<dbReference type="GO" id="GO:0008270">
    <property type="term" value="F:zinc ion binding"/>
    <property type="evidence" value="ECO:0007669"/>
    <property type="project" value="InterPro"/>
</dbReference>
<comment type="catalytic activity">
    <reaction evidence="8">
        <text>hydrogencarbonate + H(+) = CO2 + H2O</text>
        <dbReference type="Rhea" id="RHEA:10748"/>
        <dbReference type="ChEBI" id="CHEBI:15377"/>
        <dbReference type="ChEBI" id="CHEBI:15378"/>
        <dbReference type="ChEBI" id="CHEBI:16526"/>
        <dbReference type="ChEBI" id="CHEBI:17544"/>
        <dbReference type="EC" id="4.2.1.1"/>
    </reaction>
</comment>
<keyword evidence="5 9" id="KW-0862">Zinc</keyword>
<dbReference type="InterPro" id="IPR045066">
    <property type="entry name" value="Beta_CA_cladeB"/>
</dbReference>
<dbReference type="FunFam" id="3.40.1050.10:FF:000003">
    <property type="entry name" value="Carbonic anhydrase"/>
    <property type="match status" value="1"/>
</dbReference>
<organism evidence="10 11">
    <name type="scientific">Methylohalomonas lacus</name>
    <dbReference type="NCBI Taxonomy" id="398773"/>
    <lineage>
        <taxon>Bacteria</taxon>
        <taxon>Pseudomonadati</taxon>
        <taxon>Pseudomonadota</taxon>
        <taxon>Gammaproteobacteria</taxon>
        <taxon>Methylohalomonadales</taxon>
        <taxon>Methylohalomonadaceae</taxon>
        <taxon>Methylohalomonas</taxon>
    </lineage>
</organism>
<dbReference type="Gene3D" id="3.40.1050.10">
    <property type="entry name" value="Carbonic anhydrase"/>
    <property type="match status" value="1"/>
</dbReference>
<dbReference type="Proteomes" id="UP001204445">
    <property type="component" value="Unassembled WGS sequence"/>
</dbReference>